<keyword evidence="7" id="KW-1185">Reference proteome</keyword>
<dbReference type="CDD" id="cd20007">
    <property type="entry name" value="PBP1_ABC_sugar_binding-like"/>
    <property type="match status" value="1"/>
</dbReference>
<evidence type="ECO:0000313" key="6">
    <source>
        <dbReference type="EMBL" id="TDD27885.1"/>
    </source>
</evidence>
<dbReference type="InterPro" id="IPR025997">
    <property type="entry name" value="SBP_2_dom"/>
</dbReference>
<evidence type="ECO:0000256" key="3">
    <source>
        <dbReference type="ARBA" id="ARBA00022729"/>
    </source>
</evidence>
<gene>
    <name evidence="6" type="ORF">E1218_08805</name>
</gene>
<feature type="domain" description="Periplasmic binding protein" evidence="5">
    <location>
        <begin position="77"/>
        <end position="333"/>
    </location>
</feature>
<organism evidence="6 7">
    <name type="scientific">Kribbella turkmenica</name>
    <dbReference type="NCBI Taxonomy" id="2530375"/>
    <lineage>
        <taxon>Bacteria</taxon>
        <taxon>Bacillati</taxon>
        <taxon>Actinomycetota</taxon>
        <taxon>Actinomycetes</taxon>
        <taxon>Propionibacteriales</taxon>
        <taxon>Kribbellaceae</taxon>
        <taxon>Kribbella</taxon>
    </lineage>
</organism>
<dbReference type="EMBL" id="SMKR01000028">
    <property type="protein sequence ID" value="TDD27885.1"/>
    <property type="molecule type" value="Genomic_DNA"/>
</dbReference>
<name>A0A4R4XBH8_9ACTN</name>
<evidence type="ECO:0000313" key="7">
    <source>
        <dbReference type="Proteomes" id="UP000295172"/>
    </source>
</evidence>
<accession>A0A4R4XBH8</accession>
<evidence type="ECO:0000256" key="1">
    <source>
        <dbReference type="ARBA" id="ARBA00004196"/>
    </source>
</evidence>
<dbReference type="PANTHER" id="PTHR46847">
    <property type="entry name" value="D-ALLOSE-BINDING PERIPLASMIC PROTEIN-RELATED"/>
    <property type="match status" value="1"/>
</dbReference>
<proteinExistence type="inferred from homology"/>
<sequence>MTSPSSARRRLAKSGTVASPGNRNHPHGSVVSGARKGHPMQINRRAAALSLAALTATMSLAACGSNDSASADGGYDIALIPGVANDAYYGSVACGVKSVADDSGARVEVQAPKSFSPTDQIPLLEAVIAKSPDAIIIAPTDSKALYAPLKRAVDRGIKVVLVDTTLDDPSIAEAEVTSDNVEAGKVAAKTMADLLGGRAGSVLTVNLTAGVTTTDQRERGFADAIKAVTGVKYLGQQYTDNSVQKAASVVSATLASNTDLAGIFSTAAFNTEGAVSALKSAGASDKVTIVGFNANPPGVEQIRNGEVAAQVVLKPYDEGIEAARQAINALQDKEVTKKVTTGALVATAKNLGSAEVKKYLYSFDCPTA</sequence>
<evidence type="ECO:0000256" key="2">
    <source>
        <dbReference type="ARBA" id="ARBA00007639"/>
    </source>
</evidence>
<dbReference type="OrthoDB" id="9800520at2"/>
<dbReference type="InterPro" id="IPR028082">
    <property type="entry name" value="Peripla_BP_I"/>
</dbReference>
<dbReference type="Proteomes" id="UP000295172">
    <property type="component" value="Unassembled WGS sequence"/>
</dbReference>
<comment type="caution">
    <text evidence="6">The sequence shown here is derived from an EMBL/GenBank/DDBJ whole genome shotgun (WGS) entry which is preliminary data.</text>
</comment>
<reference evidence="6 7" key="1">
    <citation type="submission" date="2019-02" db="EMBL/GenBank/DDBJ databases">
        <title>Draft genome sequences of novel Actinobacteria.</title>
        <authorList>
            <person name="Sahin N."/>
            <person name="Ay H."/>
            <person name="Saygin H."/>
        </authorList>
    </citation>
    <scope>NUCLEOTIDE SEQUENCE [LARGE SCALE GENOMIC DNA]</scope>
    <source>
        <strain evidence="6 7">16K104</strain>
    </source>
</reference>
<feature type="region of interest" description="Disordered" evidence="4">
    <location>
        <begin position="1"/>
        <end position="36"/>
    </location>
</feature>
<dbReference type="SUPFAM" id="SSF53822">
    <property type="entry name" value="Periplasmic binding protein-like I"/>
    <property type="match status" value="1"/>
</dbReference>
<dbReference type="GO" id="GO:0030313">
    <property type="term" value="C:cell envelope"/>
    <property type="evidence" value="ECO:0007669"/>
    <property type="project" value="UniProtKB-SubCell"/>
</dbReference>
<dbReference type="AlphaFoldDB" id="A0A4R4XBH8"/>
<dbReference type="Pfam" id="PF13407">
    <property type="entry name" value="Peripla_BP_4"/>
    <property type="match status" value="1"/>
</dbReference>
<dbReference type="PANTHER" id="PTHR46847:SF1">
    <property type="entry name" value="D-ALLOSE-BINDING PERIPLASMIC PROTEIN-RELATED"/>
    <property type="match status" value="1"/>
</dbReference>
<evidence type="ECO:0000259" key="5">
    <source>
        <dbReference type="Pfam" id="PF13407"/>
    </source>
</evidence>
<dbReference type="Gene3D" id="3.40.50.2300">
    <property type="match status" value="2"/>
</dbReference>
<comment type="similarity">
    <text evidence="2">Belongs to the bacterial solute-binding protein 2 family.</text>
</comment>
<protein>
    <submittedName>
        <fullName evidence="6">Sugar ABC transporter substrate-binding protein</fullName>
    </submittedName>
</protein>
<comment type="subcellular location">
    <subcellularLocation>
        <location evidence="1">Cell envelope</location>
    </subcellularLocation>
</comment>
<dbReference type="GO" id="GO:0030246">
    <property type="term" value="F:carbohydrate binding"/>
    <property type="evidence" value="ECO:0007669"/>
    <property type="project" value="UniProtKB-ARBA"/>
</dbReference>
<keyword evidence="3" id="KW-0732">Signal</keyword>
<evidence type="ECO:0000256" key="4">
    <source>
        <dbReference type="SAM" id="MobiDB-lite"/>
    </source>
</evidence>